<dbReference type="GO" id="GO:0042602">
    <property type="term" value="F:riboflavin reductase (NADPH) activity"/>
    <property type="evidence" value="ECO:0007669"/>
    <property type="project" value="UniProtKB-EC"/>
</dbReference>
<dbReference type="CDD" id="cd05244">
    <property type="entry name" value="BVR-B_like_SDR_a"/>
    <property type="match status" value="1"/>
</dbReference>
<comment type="caution">
    <text evidence="2">The sequence shown here is derived from an EMBL/GenBank/DDBJ whole genome shotgun (WGS) entry which is preliminary data.</text>
</comment>
<name>A0A0J9E1U7_9RHOB</name>
<protein>
    <submittedName>
        <fullName evidence="2">Flavin reductase</fullName>
        <ecNumber evidence="2">1.5.1.30</ecNumber>
    </submittedName>
</protein>
<dbReference type="AlphaFoldDB" id="A0A0J9E1U7"/>
<dbReference type="Pfam" id="PF13460">
    <property type="entry name" value="NAD_binding_10"/>
    <property type="match status" value="1"/>
</dbReference>
<sequence length="209" mass="22799">MKVIVFGATGTVGKLAVQEMLAAGHQVTAFARSPQKLGVSHENLTLFSGDVMSEDSVASALQGQDAAVITLGSGMKRKSLVRSQGTLNVIKGMQRHGVRRLICQSTMGARESWSNLNFFWKRIMFGALLRPVFKDHELQERLVEASGLDWTIVRPSAFADGPATRAFKEDVPPTARDLKLKITRADVAAFLTRQVADLTYRGRAVGISN</sequence>
<accession>A0A0J9E1U7</accession>
<feature type="domain" description="NAD(P)-binding" evidence="1">
    <location>
        <begin position="7"/>
        <end position="197"/>
    </location>
</feature>
<dbReference type="GO" id="GO:0004074">
    <property type="term" value="F:biliverdin reductase [NAD(P)H] activity"/>
    <property type="evidence" value="ECO:0007669"/>
    <property type="project" value="TreeGrafter"/>
</dbReference>
<organism evidence="2 3">
    <name type="scientific">Candidatus Rhodobacter oscarellae</name>
    <dbReference type="NCBI Taxonomy" id="1675527"/>
    <lineage>
        <taxon>Bacteria</taxon>
        <taxon>Pseudomonadati</taxon>
        <taxon>Pseudomonadota</taxon>
        <taxon>Alphaproteobacteria</taxon>
        <taxon>Rhodobacterales</taxon>
        <taxon>Rhodobacter group</taxon>
        <taxon>Rhodobacter</taxon>
    </lineage>
</organism>
<dbReference type="InterPro" id="IPR016040">
    <property type="entry name" value="NAD(P)-bd_dom"/>
</dbReference>
<dbReference type="SUPFAM" id="SSF51735">
    <property type="entry name" value="NAD(P)-binding Rossmann-fold domains"/>
    <property type="match status" value="1"/>
</dbReference>
<keyword evidence="3" id="KW-1185">Reference proteome</keyword>
<proteinExistence type="predicted"/>
<dbReference type="PATRIC" id="fig|1675527.3.peg.1736"/>
<dbReference type="OrthoDB" id="7419852at2"/>
<evidence type="ECO:0000313" key="2">
    <source>
        <dbReference type="EMBL" id="KMW56685.1"/>
    </source>
</evidence>
<dbReference type="PANTHER" id="PTHR43355:SF2">
    <property type="entry name" value="FLAVIN REDUCTASE (NADPH)"/>
    <property type="match status" value="1"/>
</dbReference>
<dbReference type="EMBL" id="LFTY01000002">
    <property type="protein sequence ID" value="KMW56685.1"/>
    <property type="molecule type" value="Genomic_DNA"/>
</dbReference>
<dbReference type="PANTHER" id="PTHR43355">
    <property type="entry name" value="FLAVIN REDUCTASE (NADPH)"/>
    <property type="match status" value="1"/>
</dbReference>
<dbReference type="InterPro" id="IPR036291">
    <property type="entry name" value="NAD(P)-bd_dom_sf"/>
</dbReference>
<evidence type="ECO:0000259" key="1">
    <source>
        <dbReference type="Pfam" id="PF13460"/>
    </source>
</evidence>
<dbReference type="EC" id="1.5.1.30" evidence="2"/>
<dbReference type="InterPro" id="IPR051606">
    <property type="entry name" value="Polyketide_Oxido-like"/>
</dbReference>
<dbReference type="STRING" id="1675527.AIOL_001640"/>
<evidence type="ECO:0000313" key="3">
    <source>
        <dbReference type="Proteomes" id="UP000037178"/>
    </source>
</evidence>
<dbReference type="Gene3D" id="3.40.50.720">
    <property type="entry name" value="NAD(P)-binding Rossmann-like Domain"/>
    <property type="match status" value="1"/>
</dbReference>
<dbReference type="RefSeq" id="WP_049642537.1">
    <property type="nucleotide sequence ID" value="NZ_LFTY01000002.1"/>
</dbReference>
<gene>
    <name evidence="2" type="ORF">AIOL_001640</name>
</gene>
<keyword evidence="2" id="KW-0560">Oxidoreductase</keyword>
<dbReference type="Proteomes" id="UP000037178">
    <property type="component" value="Unassembled WGS sequence"/>
</dbReference>
<reference evidence="2 3" key="1">
    <citation type="submission" date="2015-06" db="EMBL/GenBank/DDBJ databases">
        <title>Draft genome sequence of an Alphaproteobacteria species associated to the Mediterranean sponge Oscarella lobularis.</title>
        <authorList>
            <person name="Jourda C."/>
            <person name="Santini S."/>
            <person name="Claverie J.-M."/>
        </authorList>
    </citation>
    <scope>NUCLEOTIDE SEQUENCE [LARGE SCALE GENOMIC DNA]</scope>
    <source>
        <strain evidence="2">IGS</strain>
    </source>
</reference>